<evidence type="ECO:0000256" key="2">
    <source>
        <dbReference type="ARBA" id="ARBA00023002"/>
    </source>
</evidence>
<comment type="similarity">
    <text evidence="1">Belongs to the nitroreductase family.</text>
</comment>
<accession>A0A8J3U9N2</accession>
<proteinExistence type="inferred from homology"/>
<dbReference type="Proteomes" id="UP000622547">
    <property type="component" value="Unassembled WGS sequence"/>
</dbReference>
<dbReference type="SUPFAM" id="SSF55469">
    <property type="entry name" value="FMN-dependent nitroreductase-like"/>
    <property type="match status" value="1"/>
</dbReference>
<sequence length="242" mass="26431">MAVPRPLNRHRLRSRGPPGGCSTPVNRLVGMTLLDLTSDQLLSTTRAVRKRLDFTRPVPDDLVRECVAMALQAPSGSNVVTMRFVVVRDEEKRRAIGEVYRQVYAMYKASPGYAGRLTGDAERDRIQGRVASSADYLGEHMGEAPVLVIGCNEGADRASAGAGLGNILPGMWSFMLAARARGLGTSWTSMHVARERDVAEILGIPYDTVAQAVLTPLAYTNGTDFRPAGRPNPDQVIHWDTW</sequence>
<evidence type="ECO:0000256" key="1">
    <source>
        <dbReference type="ARBA" id="ARBA00007118"/>
    </source>
</evidence>
<dbReference type="GO" id="GO:0016491">
    <property type="term" value="F:oxidoreductase activity"/>
    <property type="evidence" value="ECO:0007669"/>
    <property type="project" value="UniProtKB-KW"/>
</dbReference>
<dbReference type="InterPro" id="IPR000415">
    <property type="entry name" value="Nitroreductase-like"/>
</dbReference>
<organism evidence="5 6">
    <name type="scientific">Planotetraspora phitsanulokensis</name>
    <dbReference type="NCBI Taxonomy" id="575192"/>
    <lineage>
        <taxon>Bacteria</taxon>
        <taxon>Bacillati</taxon>
        <taxon>Actinomycetota</taxon>
        <taxon>Actinomycetes</taxon>
        <taxon>Streptosporangiales</taxon>
        <taxon>Streptosporangiaceae</taxon>
        <taxon>Planotetraspora</taxon>
    </lineage>
</organism>
<feature type="region of interest" description="Disordered" evidence="3">
    <location>
        <begin position="1"/>
        <end position="20"/>
    </location>
</feature>
<gene>
    <name evidence="5" type="ORF">Pph01_61860</name>
</gene>
<evidence type="ECO:0000256" key="3">
    <source>
        <dbReference type="SAM" id="MobiDB-lite"/>
    </source>
</evidence>
<keyword evidence="6" id="KW-1185">Reference proteome</keyword>
<name>A0A8J3U9N2_9ACTN</name>
<feature type="domain" description="Nitroreductase" evidence="4">
    <location>
        <begin position="46"/>
        <end position="210"/>
    </location>
</feature>
<dbReference type="InterPro" id="IPR029479">
    <property type="entry name" value="Nitroreductase"/>
</dbReference>
<dbReference type="EMBL" id="BOOP01000031">
    <property type="protein sequence ID" value="GII41183.1"/>
    <property type="molecule type" value="Genomic_DNA"/>
</dbReference>
<dbReference type="PANTHER" id="PTHR43673:SF10">
    <property type="entry name" value="NADH DEHYDROGENASE_NAD(P)H NITROREDUCTASE XCC3605-RELATED"/>
    <property type="match status" value="1"/>
</dbReference>
<dbReference type="PANTHER" id="PTHR43673">
    <property type="entry name" value="NAD(P)H NITROREDUCTASE YDGI-RELATED"/>
    <property type="match status" value="1"/>
</dbReference>
<dbReference type="AlphaFoldDB" id="A0A8J3U9N2"/>
<protein>
    <submittedName>
        <fullName evidence="5">Oxidoreductase</fullName>
    </submittedName>
</protein>
<dbReference type="Gene3D" id="3.40.109.10">
    <property type="entry name" value="NADH Oxidase"/>
    <property type="match status" value="1"/>
</dbReference>
<comment type="caution">
    <text evidence="5">The sequence shown here is derived from an EMBL/GenBank/DDBJ whole genome shotgun (WGS) entry which is preliminary data.</text>
</comment>
<dbReference type="Pfam" id="PF00881">
    <property type="entry name" value="Nitroreductase"/>
    <property type="match status" value="1"/>
</dbReference>
<evidence type="ECO:0000259" key="4">
    <source>
        <dbReference type="Pfam" id="PF00881"/>
    </source>
</evidence>
<reference evidence="5 6" key="1">
    <citation type="submission" date="2021-01" db="EMBL/GenBank/DDBJ databases">
        <title>Whole genome shotgun sequence of Planotetraspora phitsanulokensis NBRC 104273.</title>
        <authorList>
            <person name="Komaki H."/>
            <person name="Tamura T."/>
        </authorList>
    </citation>
    <scope>NUCLEOTIDE SEQUENCE [LARGE SCALE GENOMIC DNA]</scope>
    <source>
        <strain evidence="5 6">NBRC 104273</strain>
    </source>
</reference>
<evidence type="ECO:0000313" key="5">
    <source>
        <dbReference type="EMBL" id="GII41183.1"/>
    </source>
</evidence>
<evidence type="ECO:0000313" key="6">
    <source>
        <dbReference type="Proteomes" id="UP000622547"/>
    </source>
</evidence>
<keyword evidence="2" id="KW-0560">Oxidoreductase</keyword>
<dbReference type="CDD" id="cd02062">
    <property type="entry name" value="Nitro_FMN_reductase"/>
    <property type="match status" value="1"/>
</dbReference>